<keyword evidence="7" id="KW-1185">Reference proteome</keyword>
<keyword evidence="4" id="KW-0472">Membrane</keyword>
<protein>
    <submittedName>
        <fullName evidence="6">AraC family transcriptional regulator</fullName>
    </submittedName>
</protein>
<feature type="transmembrane region" description="Helical" evidence="4">
    <location>
        <begin position="186"/>
        <end position="204"/>
    </location>
</feature>
<sequence length="487" mass="57478">MRLTRRTQTLVLITIVLFISSSLYSYANEIEVKNKDKDRYTLLFSDKIYKKESNTHSVDSILMFKELALFYAKKNKAELACEYLEKYIKSSLDVAFIGHSYFDSINSSSSYVKLADKYHKKLDFWWILCLYVGFVGVFISIVLNFRKRSDKIANLLMSVFLFQHSVFIINISLLPTNYEFYLPHSLYLSTLFSFLYGPLIYFYFKRVILKYRFVWLDVLHLVPTVLLLFLLLPVYSLPVEEKLRIMLDDKRPYITLISDVKLISLLVYMILVIRMYVKLVVGNSLISRVQHNWQRNIVVLCSIHIVSYVVYNILMIRRVIDGFPVHFQIISIALLILYISYTAFVYPSIFGGGLRMIKEEVQKELDKYRKSGLTETLSIELKEKLLFLLNQEKVYMKNDINLQKLAELLNTTRHNTSQVINEHFNLNFFELINRYRIEEAKKLLKSEKDKKVNIIDVAYEVGFNNKVTFNKSFKKYNRITPSEYVKS</sequence>
<keyword evidence="4" id="KW-1133">Transmembrane helix</keyword>
<proteinExistence type="predicted"/>
<dbReference type="Pfam" id="PF12833">
    <property type="entry name" value="HTH_18"/>
    <property type="match status" value="1"/>
</dbReference>
<evidence type="ECO:0000313" key="6">
    <source>
        <dbReference type="EMBL" id="TSE10981.1"/>
    </source>
</evidence>
<dbReference type="Proteomes" id="UP000318833">
    <property type="component" value="Unassembled WGS sequence"/>
</dbReference>
<dbReference type="GO" id="GO:0003700">
    <property type="term" value="F:DNA-binding transcription factor activity"/>
    <property type="evidence" value="ECO:0007669"/>
    <property type="project" value="InterPro"/>
</dbReference>
<evidence type="ECO:0000313" key="7">
    <source>
        <dbReference type="Proteomes" id="UP000318833"/>
    </source>
</evidence>
<feature type="transmembrane region" description="Helical" evidence="4">
    <location>
        <begin position="253"/>
        <end position="277"/>
    </location>
</feature>
<keyword evidence="1" id="KW-0805">Transcription regulation</keyword>
<dbReference type="EMBL" id="VLNR01000003">
    <property type="protein sequence ID" value="TSE10981.1"/>
    <property type="molecule type" value="Genomic_DNA"/>
</dbReference>
<dbReference type="OrthoDB" id="5492415at2"/>
<dbReference type="PROSITE" id="PS00041">
    <property type="entry name" value="HTH_ARAC_FAMILY_1"/>
    <property type="match status" value="1"/>
</dbReference>
<evidence type="ECO:0000259" key="5">
    <source>
        <dbReference type="PROSITE" id="PS01124"/>
    </source>
</evidence>
<evidence type="ECO:0000256" key="4">
    <source>
        <dbReference type="SAM" id="Phobius"/>
    </source>
</evidence>
<dbReference type="InterPro" id="IPR009057">
    <property type="entry name" value="Homeodomain-like_sf"/>
</dbReference>
<dbReference type="PROSITE" id="PS01124">
    <property type="entry name" value="HTH_ARAC_FAMILY_2"/>
    <property type="match status" value="1"/>
</dbReference>
<dbReference type="InterPro" id="IPR018062">
    <property type="entry name" value="HTH_AraC-typ_CS"/>
</dbReference>
<feature type="transmembrane region" description="Helical" evidence="4">
    <location>
        <begin position="152"/>
        <end position="174"/>
    </location>
</feature>
<feature type="transmembrane region" description="Helical" evidence="4">
    <location>
        <begin position="297"/>
        <end position="320"/>
    </location>
</feature>
<dbReference type="GO" id="GO:0043565">
    <property type="term" value="F:sequence-specific DNA binding"/>
    <property type="evidence" value="ECO:0007669"/>
    <property type="project" value="InterPro"/>
</dbReference>
<dbReference type="SMART" id="SM00342">
    <property type="entry name" value="HTH_ARAC"/>
    <property type="match status" value="1"/>
</dbReference>
<dbReference type="PANTHER" id="PTHR43280:SF29">
    <property type="entry name" value="ARAC-FAMILY TRANSCRIPTIONAL REGULATOR"/>
    <property type="match status" value="1"/>
</dbReference>
<dbReference type="InterPro" id="IPR018060">
    <property type="entry name" value="HTH_AraC"/>
</dbReference>
<comment type="caution">
    <text evidence="6">The sequence shown here is derived from an EMBL/GenBank/DDBJ whole genome shotgun (WGS) entry which is preliminary data.</text>
</comment>
<evidence type="ECO:0000256" key="1">
    <source>
        <dbReference type="ARBA" id="ARBA00023015"/>
    </source>
</evidence>
<feature type="domain" description="HTH araC/xylS-type" evidence="5">
    <location>
        <begin position="383"/>
        <end position="487"/>
    </location>
</feature>
<evidence type="ECO:0000256" key="2">
    <source>
        <dbReference type="ARBA" id="ARBA00023125"/>
    </source>
</evidence>
<keyword evidence="2" id="KW-0238">DNA-binding</keyword>
<feature type="transmembrane region" description="Helical" evidence="4">
    <location>
        <begin position="124"/>
        <end position="145"/>
    </location>
</feature>
<feature type="transmembrane region" description="Helical" evidence="4">
    <location>
        <begin position="213"/>
        <end position="233"/>
    </location>
</feature>
<dbReference type="AlphaFoldDB" id="A0A554VQS7"/>
<organism evidence="6 7">
    <name type="scientific">Aquimarina algiphila</name>
    <dbReference type="NCBI Taxonomy" id="2047982"/>
    <lineage>
        <taxon>Bacteria</taxon>
        <taxon>Pseudomonadati</taxon>
        <taxon>Bacteroidota</taxon>
        <taxon>Flavobacteriia</taxon>
        <taxon>Flavobacteriales</taxon>
        <taxon>Flavobacteriaceae</taxon>
        <taxon>Aquimarina</taxon>
    </lineage>
</organism>
<gene>
    <name evidence="6" type="ORF">FOF46_01765</name>
</gene>
<keyword evidence="3" id="KW-0804">Transcription</keyword>
<dbReference type="RefSeq" id="WP_143915289.1">
    <property type="nucleotide sequence ID" value="NZ_CANMIK010000056.1"/>
</dbReference>
<keyword evidence="4" id="KW-0812">Transmembrane</keyword>
<dbReference type="PANTHER" id="PTHR43280">
    <property type="entry name" value="ARAC-FAMILY TRANSCRIPTIONAL REGULATOR"/>
    <property type="match status" value="1"/>
</dbReference>
<feature type="transmembrane region" description="Helical" evidence="4">
    <location>
        <begin position="326"/>
        <end position="346"/>
    </location>
</feature>
<accession>A0A554VQS7</accession>
<reference evidence="6 7" key="1">
    <citation type="submission" date="2019-07" db="EMBL/GenBank/DDBJ databases">
        <title>The draft genome sequence of Aquimarina algiphila M91.</title>
        <authorList>
            <person name="Meng X."/>
        </authorList>
    </citation>
    <scope>NUCLEOTIDE SEQUENCE [LARGE SCALE GENOMIC DNA]</scope>
    <source>
        <strain evidence="6 7">M91</strain>
    </source>
</reference>
<evidence type="ECO:0000256" key="3">
    <source>
        <dbReference type="ARBA" id="ARBA00023163"/>
    </source>
</evidence>
<dbReference type="Gene3D" id="1.10.10.60">
    <property type="entry name" value="Homeodomain-like"/>
    <property type="match status" value="2"/>
</dbReference>
<name>A0A554VQS7_9FLAO</name>
<dbReference type="SUPFAM" id="SSF46689">
    <property type="entry name" value="Homeodomain-like"/>
    <property type="match status" value="1"/>
</dbReference>